<name>A0AAN8S3I3_POLSC</name>
<gene>
    <name evidence="1" type="ORF">RUM43_006339</name>
</gene>
<comment type="caution">
    <text evidence="1">The sequence shown here is derived from an EMBL/GenBank/DDBJ whole genome shotgun (WGS) entry which is preliminary data.</text>
</comment>
<dbReference type="Proteomes" id="UP001372834">
    <property type="component" value="Unassembled WGS sequence"/>
</dbReference>
<proteinExistence type="predicted"/>
<reference evidence="1 2" key="1">
    <citation type="submission" date="2023-10" db="EMBL/GenBank/DDBJ databases">
        <title>Genomes of two closely related lineages of the louse Polyplax serrata with different host specificities.</title>
        <authorList>
            <person name="Martinu J."/>
            <person name="Tarabai H."/>
            <person name="Stefka J."/>
            <person name="Hypsa V."/>
        </authorList>
    </citation>
    <scope>NUCLEOTIDE SEQUENCE [LARGE SCALE GENOMIC DNA]</scope>
    <source>
        <strain evidence="1">HR10_N</strain>
    </source>
</reference>
<dbReference type="EMBL" id="JAWJWE010000037">
    <property type="protein sequence ID" value="KAK6626035.1"/>
    <property type="molecule type" value="Genomic_DNA"/>
</dbReference>
<organism evidence="1 2">
    <name type="scientific">Polyplax serrata</name>
    <name type="common">Common mouse louse</name>
    <dbReference type="NCBI Taxonomy" id="468196"/>
    <lineage>
        <taxon>Eukaryota</taxon>
        <taxon>Metazoa</taxon>
        <taxon>Ecdysozoa</taxon>
        <taxon>Arthropoda</taxon>
        <taxon>Hexapoda</taxon>
        <taxon>Insecta</taxon>
        <taxon>Pterygota</taxon>
        <taxon>Neoptera</taxon>
        <taxon>Paraneoptera</taxon>
        <taxon>Psocodea</taxon>
        <taxon>Troctomorpha</taxon>
        <taxon>Phthiraptera</taxon>
        <taxon>Anoplura</taxon>
        <taxon>Polyplacidae</taxon>
        <taxon>Polyplax</taxon>
    </lineage>
</organism>
<evidence type="ECO:0000313" key="1">
    <source>
        <dbReference type="EMBL" id="KAK6626035.1"/>
    </source>
</evidence>
<accession>A0AAN8S3I3</accession>
<feature type="non-terminal residue" evidence="1">
    <location>
        <position position="60"/>
    </location>
</feature>
<dbReference type="AlphaFoldDB" id="A0AAN8S3I3"/>
<feature type="non-terminal residue" evidence="1">
    <location>
        <position position="1"/>
    </location>
</feature>
<evidence type="ECO:0000313" key="2">
    <source>
        <dbReference type="Proteomes" id="UP001372834"/>
    </source>
</evidence>
<sequence length="60" mass="6754">IGDYISPGDRDVNQLVKKSWVKLHGARLTSAALYEDFQLSEKNVVGFYDVYERTPPGLPV</sequence>
<protein>
    <submittedName>
        <fullName evidence="1">Uncharacterized protein</fullName>
    </submittedName>
</protein>